<organism evidence="2 3">
    <name type="scientific">Coccidioides immitis (strain RS)</name>
    <name type="common">Valley fever fungus</name>
    <dbReference type="NCBI Taxonomy" id="246410"/>
    <lineage>
        <taxon>Eukaryota</taxon>
        <taxon>Fungi</taxon>
        <taxon>Dikarya</taxon>
        <taxon>Ascomycota</taxon>
        <taxon>Pezizomycotina</taxon>
        <taxon>Eurotiomycetes</taxon>
        <taxon>Eurotiomycetidae</taxon>
        <taxon>Onygenales</taxon>
        <taxon>Onygenaceae</taxon>
        <taxon>Coccidioides</taxon>
    </lineage>
</organism>
<dbReference type="RefSeq" id="XP_004445716.1">
    <property type="nucleotide sequence ID" value="XM_004445659.1"/>
</dbReference>
<dbReference type="KEGG" id="cim:CIMG_12723"/>
<dbReference type="AlphaFoldDB" id="A0A0D8JRZ8"/>
<dbReference type="Proteomes" id="UP000001261">
    <property type="component" value="Unassembled WGS sequence"/>
</dbReference>
<gene>
    <name evidence="2" type="ORF">CIMG_12723</name>
</gene>
<evidence type="ECO:0000313" key="2">
    <source>
        <dbReference type="EMBL" id="KJF60072.1"/>
    </source>
</evidence>
<reference evidence="3" key="1">
    <citation type="journal article" date="2009" name="Genome Res.">
        <title>Comparative genomic analyses of the human fungal pathogens Coccidioides and their relatives.</title>
        <authorList>
            <person name="Sharpton T.J."/>
            <person name="Stajich J.E."/>
            <person name="Rounsley S.D."/>
            <person name="Gardner M.J."/>
            <person name="Wortman J.R."/>
            <person name="Jordar V.S."/>
            <person name="Maiti R."/>
            <person name="Kodira C.D."/>
            <person name="Neafsey D.E."/>
            <person name="Zeng Q."/>
            <person name="Hung C.-Y."/>
            <person name="McMahan C."/>
            <person name="Muszewska A."/>
            <person name="Grynberg M."/>
            <person name="Mandel M.A."/>
            <person name="Kellner E.M."/>
            <person name="Barker B.M."/>
            <person name="Galgiani J.N."/>
            <person name="Orbach M.J."/>
            <person name="Kirkland T.N."/>
            <person name="Cole G.T."/>
            <person name="Henn M.R."/>
            <person name="Birren B.W."/>
            <person name="Taylor J.W."/>
        </authorList>
    </citation>
    <scope>NUCLEOTIDE SEQUENCE [LARGE SCALE GENOMIC DNA]</scope>
    <source>
        <strain evidence="3">RS</strain>
    </source>
</reference>
<dbReference type="VEuPathDB" id="FungiDB:CIMG_12723"/>
<feature type="compositionally biased region" description="Polar residues" evidence="1">
    <location>
        <begin position="193"/>
        <end position="205"/>
    </location>
</feature>
<sequence>MVQGQPPGLAITYKELSLPRDLVDGKQKLAGAHRQRWSRLTGALKGGLGQICALFWNIAHHRLRSGGRSNTPVVTLLQPNICRNAAVLFNAFLEGHDLCSADFGRIKDKIRPSQAQGGERLLTGPCSHLHISAADDYLPRSNCNPLSNSRKSLELRENDRIHTSVSVDYAVAAELLTRFQFREYDDQPEGAASGSSPEPTFTTGTRACPDPRVVRTNIPISLPSAHSFPDWGVFVADAHCQRSAAG</sequence>
<feature type="region of interest" description="Disordered" evidence="1">
    <location>
        <begin position="186"/>
        <end position="210"/>
    </location>
</feature>
<dbReference type="InParanoid" id="A0A0D8JRZ8"/>
<evidence type="ECO:0000313" key="3">
    <source>
        <dbReference type="Proteomes" id="UP000001261"/>
    </source>
</evidence>
<keyword evidence="3" id="KW-1185">Reference proteome</keyword>
<dbReference type="EMBL" id="GG704911">
    <property type="protein sequence ID" value="KJF60072.1"/>
    <property type="molecule type" value="Genomic_DNA"/>
</dbReference>
<name>A0A0D8JRZ8_COCIM</name>
<accession>A0A0D8JRZ8</accession>
<proteinExistence type="predicted"/>
<evidence type="ECO:0000256" key="1">
    <source>
        <dbReference type="SAM" id="MobiDB-lite"/>
    </source>
</evidence>
<dbReference type="GeneID" id="24164350"/>
<protein>
    <submittedName>
        <fullName evidence="2">Uncharacterized protein</fullName>
    </submittedName>
</protein>
<reference evidence="3" key="2">
    <citation type="journal article" date="2010" name="Genome Res.">
        <title>Population genomic sequencing of Coccidioides fungi reveals recent hybridization and transposon control.</title>
        <authorList>
            <person name="Neafsey D.E."/>
            <person name="Barker B.M."/>
            <person name="Sharpton T.J."/>
            <person name="Stajich J.E."/>
            <person name="Park D.J."/>
            <person name="Whiston E."/>
            <person name="Hung C.-Y."/>
            <person name="McMahan C."/>
            <person name="White J."/>
            <person name="Sykes S."/>
            <person name="Heiman D."/>
            <person name="Young S."/>
            <person name="Zeng Q."/>
            <person name="Abouelleil A."/>
            <person name="Aftuck L."/>
            <person name="Bessette D."/>
            <person name="Brown A."/>
            <person name="FitzGerald M."/>
            <person name="Lui A."/>
            <person name="Macdonald J.P."/>
            <person name="Priest M."/>
            <person name="Orbach M.J."/>
            <person name="Galgiani J.N."/>
            <person name="Kirkland T.N."/>
            <person name="Cole G.T."/>
            <person name="Birren B.W."/>
            <person name="Henn M.R."/>
            <person name="Taylor J.W."/>
            <person name="Rounsley S.D."/>
        </authorList>
    </citation>
    <scope>GENOME REANNOTATION</scope>
    <source>
        <strain evidence="3">RS</strain>
    </source>
</reference>